<protein>
    <submittedName>
        <fullName evidence="1">Uncharacterized protein</fullName>
    </submittedName>
</protein>
<sequence>MTDNIPGDVSTRCMCAILDNMRECLKTNNFSYLSGLIEEVQYRTERMEDAIGKLDGWEGVRDLEKKRTRLKEEISKLEAEKARPIRARGIK</sequence>
<proteinExistence type="predicted"/>
<dbReference type="EMBL" id="BARS01007637">
    <property type="protein sequence ID" value="GAF67898.1"/>
    <property type="molecule type" value="Genomic_DNA"/>
</dbReference>
<organism evidence="1">
    <name type="scientific">marine sediment metagenome</name>
    <dbReference type="NCBI Taxonomy" id="412755"/>
    <lineage>
        <taxon>unclassified sequences</taxon>
        <taxon>metagenomes</taxon>
        <taxon>ecological metagenomes</taxon>
    </lineage>
</organism>
<evidence type="ECO:0000313" key="1">
    <source>
        <dbReference type="EMBL" id="GAF67898.1"/>
    </source>
</evidence>
<name>X0RGJ5_9ZZZZ</name>
<gene>
    <name evidence="1" type="ORF">S01H1_14666</name>
</gene>
<comment type="caution">
    <text evidence="1">The sequence shown here is derived from an EMBL/GenBank/DDBJ whole genome shotgun (WGS) entry which is preliminary data.</text>
</comment>
<accession>X0RGJ5</accession>
<dbReference type="AlphaFoldDB" id="X0RGJ5"/>
<reference evidence="1" key="1">
    <citation type="journal article" date="2014" name="Front. Microbiol.">
        <title>High frequency of phylogenetically diverse reductive dehalogenase-homologous genes in deep subseafloor sedimentary metagenomes.</title>
        <authorList>
            <person name="Kawai M."/>
            <person name="Futagami T."/>
            <person name="Toyoda A."/>
            <person name="Takaki Y."/>
            <person name="Nishi S."/>
            <person name="Hori S."/>
            <person name="Arai W."/>
            <person name="Tsubouchi T."/>
            <person name="Morono Y."/>
            <person name="Uchiyama I."/>
            <person name="Ito T."/>
            <person name="Fujiyama A."/>
            <person name="Inagaki F."/>
            <person name="Takami H."/>
        </authorList>
    </citation>
    <scope>NUCLEOTIDE SEQUENCE</scope>
    <source>
        <strain evidence="1">Expedition CK06-06</strain>
    </source>
</reference>